<evidence type="ECO:0000313" key="5">
    <source>
        <dbReference type="EMBL" id="ARN75149.1"/>
    </source>
</evidence>
<comment type="subcellular location">
    <subcellularLocation>
        <location evidence="1">Membrane</location>
    </subcellularLocation>
</comment>
<dbReference type="OrthoDB" id="9805832at2"/>
<dbReference type="PROSITE" id="PS51257">
    <property type="entry name" value="PROKAR_LIPOPROTEIN"/>
    <property type="match status" value="1"/>
</dbReference>
<dbReference type="Pfam" id="PF00691">
    <property type="entry name" value="OmpA"/>
    <property type="match status" value="1"/>
</dbReference>
<dbReference type="AlphaFoldDB" id="A0A1X9NI09"/>
<evidence type="ECO:0000313" key="6">
    <source>
        <dbReference type="Proteomes" id="UP000193450"/>
    </source>
</evidence>
<evidence type="ECO:0000256" key="3">
    <source>
        <dbReference type="PROSITE-ProRule" id="PRU00473"/>
    </source>
</evidence>
<dbReference type="GO" id="GO:0016020">
    <property type="term" value="C:membrane"/>
    <property type="evidence" value="ECO:0007669"/>
    <property type="project" value="UniProtKB-SubCell"/>
</dbReference>
<dbReference type="STRING" id="716816.BST96_14110"/>
<keyword evidence="6" id="KW-1185">Reference proteome</keyword>
<dbReference type="Proteomes" id="UP000193450">
    <property type="component" value="Chromosome"/>
</dbReference>
<dbReference type="InterPro" id="IPR006664">
    <property type="entry name" value="OMP_bac"/>
</dbReference>
<dbReference type="RefSeq" id="WP_085759319.1">
    <property type="nucleotide sequence ID" value="NZ_CP019343.1"/>
</dbReference>
<organism evidence="5 6">
    <name type="scientific">Oceanicoccus sagamiensis</name>
    <dbReference type="NCBI Taxonomy" id="716816"/>
    <lineage>
        <taxon>Bacteria</taxon>
        <taxon>Pseudomonadati</taxon>
        <taxon>Pseudomonadota</taxon>
        <taxon>Gammaproteobacteria</taxon>
        <taxon>Cellvibrionales</taxon>
        <taxon>Spongiibacteraceae</taxon>
        <taxon>Oceanicoccus</taxon>
    </lineage>
</organism>
<feature type="domain" description="OmpA-like" evidence="4">
    <location>
        <begin position="67"/>
        <end position="194"/>
    </location>
</feature>
<dbReference type="InterPro" id="IPR036737">
    <property type="entry name" value="OmpA-like_sf"/>
</dbReference>
<evidence type="ECO:0000256" key="1">
    <source>
        <dbReference type="ARBA" id="ARBA00004370"/>
    </source>
</evidence>
<dbReference type="Gene3D" id="3.30.1330.60">
    <property type="entry name" value="OmpA-like domain"/>
    <property type="match status" value="1"/>
</dbReference>
<sequence length="199" mass="22534">MKYFLFSVIALLVSACVDIPDREVQRPSYDDIRDTDRDGVINQRDHCAATPPGAVIDNEGCSQWHRGTEKEIFTIDFDFDSSELRADQQSVIDHLVGVLEQYPDVTVELIGDTSPEGSREYNQALAQRRVAAIEANLKLNGVSDERINPHIYSDRDSVVEKEIHSRQRRTKAVLHHPGKRITDRSWSIYGAEQQTQGAK</sequence>
<dbReference type="InterPro" id="IPR006665">
    <property type="entry name" value="OmpA-like"/>
</dbReference>
<dbReference type="KEGG" id="osg:BST96_14110"/>
<dbReference type="CDD" id="cd07185">
    <property type="entry name" value="OmpA_C-like"/>
    <property type="match status" value="1"/>
</dbReference>
<reference evidence="5 6" key="1">
    <citation type="submission" date="2016-11" db="EMBL/GenBank/DDBJ databases">
        <title>Trade-off between light-utilization and light-protection in marine flavobacteria.</title>
        <authorList>
            <person name="Kumagai Y."/>
        </authorList>
    </citation>
    <scope>NUCLEOTIDE SEQUENCE [LARGE SCALE GENOMIC DNA]</scope>
    <source>
        <strain evidence="5 6">NBRC 107125</strain>
    </source>
</reference>
<dbReference type="SUPFAM" id="SSF103088">
    <property type="entry name" value="OmpA-like"/>
    <property type="match status" value="1"/>
</dbReference>
<evidence type="ECO:0000256" key="2">
    <source>
        <dbReference type="ARBA" id="ARBA00023136"/>
    </source>
</evidence>
<accession>A0A1X9NI09</accession>
<proteinExistence type="predicted"/>
<name>A0A1X9NI09_9GAMM</name>
<gene>
    <name evidence="5" type="ORF">BST96_14110</name>
</gene>
<dbReference type="PROSITE" id="PS51123">
    <property type="entry name" value="OMPA_2"/>
    <property type="match status" value="1"/>
</dbReference>
<protein>
    <recommendedName>
        <fullName evidence="4">OmpA-like domain-containing protein</fullName>
    </recommendedName>
</protein>
<dbReference type="PRINTS" id="PR01021">
    <property type="entry name" value="OMPADOMAIN"/>
</dbReference>
<dbReference type="EMBL" id="CP019343">
    <property type="protein sequence ID" value="ARN75149.1"/>
    <property type="molecule type" value="Genomic_DNA"/>
</dbReference>
<evidence type="ECO:0000259" key="4">
    <source>
        <dbReference type="PROSITE" id="PS51123"/>
    </source>
</evidence>
<keyword evidence="2 3" id="KW-0472">Membrane</keyword>